<keyword evidence="1" id="KW-0472">Membrane</keyword>
<dbReference type="NCBIfam" id="NF041644">
    <property type="entry name" value="CBO0543_fam"/>
    <property type="match status" value="1"/>
</dbReference>
<sequence>MFHIVVIVLVVLSSLKWGSWSRWREFLPTIYYFSFFNMFYQYISYTVKAVWELDGFFVNMFVTDTLYTMVAYPCLVVLFLSHYPEEWRIKVVYYLKYIGVATLTEWAAGKTDSIEYFEGWNLWWTILFYCIMFPMLRLHYLNPVKAFIASIFVVSFLLFSFDYHVL</sequence>
<dbReference type="EMBL" id="LIXZ01000005">
    <property type="protein sequence ID" value="KPL60096.1"/>
    <property type="molecule type" value="Genomic_DNA"/>
</dbReference>
<proteinExistence type="predicted"/>
<evidence type="ECO:0000256" key="1">
    <source>
        <dbReference type="SAM" id="Phobius"/>
    </source>
</evidence>
<feature type="transmembrane region" description="Helical" evidence="1">
    <location>
        <begin position="26"/>
        <end position="43"/>
    </location>
</feature>
<dbReference type="RefSeq" id="WP_060672065.1">
    <property type="nucleotide sequence ID" value="NZ_JBCNGU010000018.1"/>
</dbReference>
<dbReference type="Proteomes" id="UP000050398">
    <property type="component" value="Unassembled WGS sequence"/>
</dbReference>
<accession>A0A0P6WHP7</accession>
<keyword evidence="1" id="KW-1133">Transmembrane helix</keyword>
<feature type="transmembrane region" description="Helical" evidence="1">
    <location>
        <begin position="91"/>
        <end position="108"/>
    </location>
</feature>
<name>A0A0P6WHP7_9BACI</name>
<gene>
    <name evidence="2" type="ORF">AM506_08515</name>
</gene>
<evidence type="ECO:0000313" key="2">
    <source>
        <dbReference type="EMBL" id="KPL60096.1"/>
    </source>
</evidence>
<dbReference type="AlphaFoldDB" id="A0A0P6WHP7"/>
<feature type="transmembrane region" description="Helical" evidence="1">
    <location>
        <begin position="146"/>
        <end position="165"/>
    </location>
</feature>
<feature type="transmembrane region" description="Helical" evidence="1">
    <location>
        <begin position="120"/>
        <end position="140"/>
    </location>
</feature>
<comment type="caution">
    <text evidence="2">The sequence shown here is derived from an EMBL/GenBank/DDBJ whole genome shotgun (WGS) entry which is preliminary data.</text>
</comment>
<evidence type="ECO:0000313" key="3">
    <source>
        <dbReference type="Proteomes" id="UP000050398"/>
    </source>
</evidence>
<feature type="transmembrane region" description="Helical" evidence="1">
    <location>
        <begin position="55"/>
        <end position="79"/>
    </location>
</feature>
<dbReference type="InterPro" id="IPR048147">
    <property type="entry name" value="CBO0543-like"/>
</dbReference>
<organism evidence="2 3">
    <name type="scientific">Rossellomorea vietnamensis</name>
    <dbReference type="NCBI Taxonomy" id="218284"/>
    <lineage>
        <taxon>Bacteria</taxon>
        <taxon>Bacillati</taxon>
        <taxon>Bacillota</taxon>
        <taxon>Bacilli</taxon>
        <taxon>Bacillales</taxon>
        <taxon>Bacillaceae</taxon>
        <taxon>Rossellomorea</taxon>
    </lineage>
</organism>
<dbReference type="OrthoDB" id="2628935at2"/>
<protein>
    <submittedName>
        <fullName evidence="2">Uncharacterized protein</fullName>
    </submittedName>
</protein>
<reference evidence="2 3" key="1">
    <citation type="submission" date="2015-08" db="EMBL/GenBank/DDBJ databases">
        <title>Draft Genome Sequence of Bacillus vietnamensis UCD-SED5.</title>
        <authorList>
            <person name="Lee R.D."/>
            <person name="Jospin G."/>
            <person name="Lang J.M."/>
            <person name="Coil D.A."/>
            <person name="Eisen J.A."/>
        </authorList>
    </citation>
    <scope>NUCLEOTIDE SEQUENCE [LARGE SCALE GENOMIC DNA]</scope>
    <source>
        <strain evidence="2 3">UCD-SED5</strain>
    </source>
</reference>
<dbReference type="PATRIC" id="fig|218284.4.peg.3330"/>
<keyword evidence="1" id="KW-0812">Transmembrane</keyword>